<name>A0ABN8PF26_9CNID</name>
<reference evidence="1 2" key="1">
    <citation type="submission" date="2022-05" db="EMBL/GenBank/DDBJ databases">
        <authorList>
            <consortium name="Genoscope - CEA"/>
            <person name="William W."/>
        </authorList>
    </citation>
    <scope>NUCLEOTIDE SEQUENCE [LARGE SCALE GENOMIC DNA]</scope>
</reference>
<proteinExistence type="predicted"/>
<organism evidence="1 2">
    <name type="scientific">Porites lobata</name>
    <dbReference type="NCBI Taxonomy" id="104759"/>
    <lineage>
        <taxon>Eukaryota</taxon>
        <taxon>Metazoa</taxon>
        <taxon>Cnidaria</taxon>
        <taxon>Anthozoa</taxon>
        <taxon>Hexacorallia</taxon>
        <taxon>Scleractinia</taxon>
        <taxon>Fungiina</taxon>
        <taxon>Poritidae</taxon>
        <taxon>Porites</taxon>
    </lineage>
</organism>
<gene>
    <name evidence="1" type="ORF">PLOB_00041681</name>
</gene>
<evidence type="ECO:0000313" key="2">
    <source>
        <dbReference type="Proteomes" id="UP001159405"/>
    </source>
</evidence>
<sequence length="71" mass="8563">MTCIVTLVNKSDRRLFYNLKRDDHPLKSLLPRYKDCIANLRRKSIVRPSINTERFKDSFFNRLIFKYNLAV</sequence>
<accession>A0ABN8PF26</accession>
<keyword evidence="2" id="KW-1185">Reference proteome</keyword>
<protein>
    <submittedName>
        <fullName evidence="1">Uncharacterized protein</fullName>
    </submittedName>
</protein>
<dbReference type="EMBL" id="CALNXK010000066">
    <property type="protein sequence ID" value="CAH3141442.1"/>
    <property type="molecule type" value="Genomic_DNA"/>
</dbReference>
<evidence type="ECO:0000313" key="1">
    <source>
        <dbReference type="EMBL" id="CAH3141442.1"/>
    </source>
</evidence>
<dbReference type="Proteomes" id="UP001159405">
    <property type="component" value="Unassembled WGS sequence"/>
</dbReference>
<comment type="caution">
    <text evidence="1">The sequence shown here is derived from an EMBL/GenBank/DDBJ whole genome shotgun (WGS) entry which is preliminary data.</text>
</comment>